<keyword evidence="4" id="KW-0804">Transcription</keyword>
<dbReference type="RefSeq" id="WP_324778785.1">
    <property type="nucleotide sequence ID" value="NZ_CP141769.1"/>
</dbReference>
<dbReference type="SUPFAM" id="SSF53850">
    <property type="entry name" value="Periplasmic binding protein-like II"/>
    <property type="match status" value="1"/>
</dbReference>
<keyword evidence="3" id="KW-0238">DNA-binding</keyword>
<evidence type="ECO:0000313" key="7">
    <source>
        <dbReference type="Proteomes" id="UP001334732"/>
    </source>
</evidence>
<organism evidence="6 7">
    <name type="scientific">Thiobacillus sedimenti</name>
    <dbReference type="NCBI Taxonomy" id="3110231"/>
    <lineage>
        <taxon>Bacteria</taxon>
        <taxon>Pseudomonadati</taxon>
        <taxon>Pseudomonadota</taxon>
        <taxon>Betaproteobacteria</taxon>
        <taxon>Nitrosomonadales</taxon>
        <taxon>Thiobacillaceae</taxon>
        <taxon>Thiobacillus</taxon>
    </lineage>
</organism>
<evidence type="ECO:0000259" key="5">
    <source>
        <dbReference type="PROSITE" id="PS50931"/>
    </source>
</evidence>
<evidence type="ECO:0000256" key="1">
    <source>
        <dbReference type="ARBA" id="ARBA00009437"/>
    </source>
</evidence>
<gene>
    <name evidence="6" type="ORF">VA613_09185</name>
</gene>
<feature type="domain" description="HTH lysR-type" evidence="5">
    <location>
        <begin position="1"/>
        <end position="58"/>
    </location>
</feature>
<evidence type="ECO:0000256" key="3">
    <source>
        <dbReference type="ARBA" id="ARBA00023125"/>
    </source>
</evidence>
<keyword evidence="7" id="KW-1185">Reference proteome</keyword>
<dbReference type="PROSITE" id="PS50931">
    <property type="entry name" value="HTH_LYSR"/>
    <property type="match status" value="1"/>
</dbReference>
<sequence length="300" mass="33411">MEIRDLRYLTASADAGTFARAAKALGLNSSTISRRIGRVEEELGLTLFERGRFGIRLTTGGQAVLMFVRRALADIDAVMTSGHQNGTGKVGKVRLGVRMPPIGEPMRTLLSRWREMHPDVLLTIFEMNERDIQVALAERRLDAALMTSHTLWPHATSEPLYRERIVAALPQGHPLSGRRAVDWDVLRDEIFLVQGWDESQSAREFYAAFLGSGVKFHMHAASKQSVFALVGAGLGVTLATVSQSEVVFPGVVYRPIDEEDAWLQVELAWIPDAEDAVLGRFLSFMRDESRSRHLLRQASS</sequence>
<dbReference type="Proteomes" id="UP001334732">
    <property type="component" value="Chromosome"/>
</dbReference>
<dbReference type="InterPro" id="IPR000847">
    <property type="entry name" value="LysR_HTH_N"/>
</dbReference>
<comment type="similarity">
    <text evidence="1">Belongs to the LysR transcriptional regulatory family.</text>
</comment>
<evidence type="ECO:0000256" key="2">
    <source>
        <dbReference type="ARBA" id="ARBA00023015"/>
    </source>
</evidence>
<proteinExistence type="inferred from homology"/>
<dbReference type="InterPro" id="IPR036388">
    <property type="entry name" value="WH-like_DNA-bd_sf"/>
</dbReference>
<dbReference type="PANTHER" id="PTHR30346">
    <property type="entry name" value="TRANSCRIPTIONAL DUAL REGULATOR HCAR-RELATED"/>
    <property type="match status" value="1"/>
</dbReference>
<name>A0ABZ1CGR3_9PROT</name>
<dbReference type="SUPFAM" id="SSF46785">
    <property type="entry name" value="Winged helix' DNA-binding domain"/>
    <property type="match status" value="1"/>
</dbReference>
<evidence type="ECO:0000256" key="4">
    <source>
        <dbReference type="ARBA" id="ARBA00023163"/>
    </source>
</evidence>
<reference evidence="6 7" key="1">
    <citation type="submission" date="2023-12" db="EMBL/GenBank/DDBJ databases">
        <title>Thiobacillus sedimentum sp. nov., a chemolithoautotrophic sulfur-oxidizing bacterium isolated from freshwater sediment.</title>
        <authorList>
            <person name="Luo J."/>
            <person name="Dai C."/>
        </authorList>
    </citation>
    <scope>NUCLEOTIDE SEQUENCE [LARGE SCALE GENOMIC DNA]</scope>
    <source>
        <strain evidence="6 7">SCUT-2</strain>
    </source>
</reference>
<dbReference type="PANTHER" id="PTHR30346:SF0">
    <property type="entry name" value="HCA OPERON TRANSCRIPTIONAL ACTIVATOR HCAR"/>
    <property type="match status" value="1"/>
</dbReference>
<keyword evidence="2" id="KW-0805">Transcription regulation</keyword>
<protein>
    <submittedName>
        <fullName evidence="6">LysR substrate-binding domain-containing protein</fullName>
    </submittedName>
</protein>
<dbReference type="Gene3D" id="3.40.190.10">
    <property type="entry name" value="Periplasmic binding protein-like II"/>
    <property type="match status" value="2"/>
</dbReference>
<dbReference type="Pfam" id="PF03466">
    <property type="entry name" value="LysR_substrate"/>
    <property type="match status" value="1"/>
</dbReference>
<dbReference type="EMBL" id="CP141769">
    <property type="protein sequence ID" value="WRS38185.1"/>
    <property type="molecule type" value="Genomic_DNA"/>
</dbReference>
<accession>A0ABZ1CGR3</accession>
<dbReference type="InterPro" id="IPR005119">
    <property type="entry name" value="LysR_subst-bd"/>
</dbReference>
<dbReference type="InterPro" id="IPR036390">
    <property type="entry name" value="WH_DNA-bd_sf"/>
</dbReference>
<dbReference type="Gene3D" id="1.10.10.10">
    <property type="entry name" value="Winged helix-like DNA-binding domain superfamily/Winged helix DNA-binding domain"/>
    <property type="match status" value="1"/>
</dbReference>
<evidence type="ECO:0000313" key="6">
    <source>
        <dbReference type="EMBL" id="WRS38185.1"/>
    </source>
</evidence>
<dbReference type="Pfam" id="PF00126">
    <property type="entry name" value="HTH_1"/>
    <property type="match status" value="1"/>
</dbReference>
<dbReference type="CDD" id="cd08414">
    <property type="entry name" value="PBP2_LTTR_aromatics_like"/>
    <property type="match status" value="1"/>
</dbReference>